<evidence type="ECO:0000313" key="1">
    <source>
        <dbReference type="EMBL" id="CAG8539051.1"/>
    </source>
</evidence>
<dbReference type="EMBL" id="CAJVPV010002917">
    <property type="protein sequence ID" value="CAG8539051.1"/>
    <property type="molecule type" value="Genomic_DNA"/>
</dbReference>
<comment type="caution">
    <text evidence="1">The sequence shown here is derived from an EMBL/GenBank/DDBJ whole genome shotgun (WGS) entry which is preliminary data.</text>
</comment>
<evidence type="ECO:0000313" key="2">
    <source>
        <dbReference type="Proteomes" id="UP000789342"/>
    </source>
</evidence>
<feature type="non-terminal residue" evidence="1">
    <location>
        <position position="1"/>
    </location>
</feature>
<organism evidence="1 2">
    <name type="scientific">Acaulospora morrowiae</name>
    <dbReference type="NCBI Taxonomy" id="94023"/>
    <lineage>
        <taxon>Eukaryota</taxon>
        <taxon>Fungi</taxon>
        <taxon>Fungi incertae sedis</taxon>
        <taxon>Mucoromycota</taxon>
        <taxon>Glomeromycotina</taxon>
        <taxon>Glomeromycetes</taxon>
        <taxon>Diversisporales</taxon>
        <taxon>Acaulosporaceae</taxon>
        <taxon>Acaulospora</taxon>
    </lineage>
</organism>
<reference evidence="1" key="1">
    <citation type="submission" date="2021-06" db="EMBL/GenBank/DDBJ databases">
        <authorList>
            <person name="Kallberg Y."/>
            <person name="Tangrot J."/>
            <person name="Rosling A."/>
        </authorList>
    </citation>
    <scope>NUCLEOTIDE SEQUENCE</scope>
    <source>
        <strain evidence="1">CL551</strain>
    </source>
</reference>
<dbReference type="Proteomes" id="UP000789342">
    <property type="component" value="Unassembled WGS sequence"/>
</dbReference>
<protein>
    <submittedName>
        <fullName evidence="1">7273_t:CDS:1</fullName>
    </submittedName>
</protein>
<proteinExistence type="predicted"/>
<sequence length="98" mass="10905">VISKSAICEITIAQAAASKFISQIAIHETTNTIQDTASETINAIQVTTFETMNTIQAIAPKTTIQNAESKVIEEYISQTLKLWQSINTSLEKYHTRIY</sequence>
<name>A0A9N9AT23_9GLOM</name>
<dbReference type="AlphaFoldDB" id="A0A9N9AT23"/>
<accession>A0A9N9AT23</accession>
<gene>
    <name evidence="1" type="ORF">AMORRO_LOCUS5038</name>
</gene>
<keyword evidence="2" id="KW-1185">Reference proteome</keyword>